<dbReference type="PROSITE" id="PS00678">
    <property type="entry name" value="WD_REPEATS_1"/>
    <property type="match status" value="1"/>
</dbReference>
<dbReference type="InterPro" id="IPR000719">
    <property type="entry name" value="Prot_kinase_dom"/>
</dbReference>
<dbReference type="GO" id="GO:0005524">
    <property type="term" value="F:ATP binding"/>
    <property type="evidence" value="ECO:0007669"/>
    <property type="project" value="UniProtKB-KW"/>
</dbReference>
<evidence type="ECO:0000256" key="2">
    <source>
        <dbReference type="ARBA" id="ARBA00022527"/>
    </source>
</evidence>
<evidence type="ECO:0000256" key="8">
    <source>
        <dbReference type="ARBA" id="ARBA00022840"/>
    </source>
</evidence>
<keyword evidence="6" id="KW-0547">Nucleotide-binding</keyword>
<dbReference type="GO" id="GO:0000307">
    <property type="term" value="C:cyclin-dependent protein kinase holoenzyme complex"/>
    <property type="evidence" value="ECO:0007669"/>
    <property type="project" value="TreeGrafter"/>
</dbReference>
<dbReference type="Pfam" id="PF00069">
    <property type="entry name" value="Pkinase"/>
    <property type="match status" value="2"/>
</dbReference>
<dbReference type="SMART" id="SM00220">
    <property type="entry name" value="S_TKc"/>
    <property type="match status" value="2"/>
</dbReference>
<dbReference type="PROSITE" id="PS50082">
    <property type="entry name" value="WD_REPEATS_2"/>
    <property type="match status" value="2"/>
</dbReference>
<feature type="region of interest" description="Disordered" evidence="10">
    <location>
        <begin position="968"/>
        <end position="994"/>
    </location>
</feature>
<feature type="domain" description="Protein kinase" evidence="11">
    <location>
        <begin position="625"/>
        <end position="923"/>
    </location>
</feature>
<evidence type="ECO:0000256" key="4">
    <source>
        <dbReference type="ARBA" id="ARBA00022679"/>
    </source>
</evidence>
<dbReference type="EMBL" id="JAATIQ010000676">
    <property type="protein sequence ID" value="KAF4348637.1"/>
    <property type="molecule type" value="Genomic_DNA"/>
</dbReference>
<dbReference type="AlphaFoldDB" id="A0A7J6DRB9"/>
<keyword evidence="7" id="KW-0418">Kinase</keyword>
<dbReference type="SUPFAM" id="SSF56112">
    <property type="entry name" value="Protein kinase-like (PK-like)"/>
    <property type="match status" value="2"/>
</dbReference>
<feature type="repeat" description="WD" evidence="9">
    <location>
        <begin position="538"/>
        <end position="579"/>
    </location>
</feature>
<evidence type="ECO:0000256" key="9">
    <source>
        <dbReference type="PROSITE-ProRule" id="PRU00221"/>
    </source>
</evidence>
<dbReference type="GO" id="GO:0007165">
    <property type="term" value="P:signal transduction"/>
    <property type="evidence" value="ECO:0007669"/>
    <property type="project" value="TreeGrafter"/>
</dbReference>
<feature type="compositionally biased region" description="Low complexity" evidence="10">
    <location>
        <begin position="1047"/>
        <end position="1058"/>
    </location>
</feature>
<dbReference type="Gene3D" id="3.30.200.20">
    <property type="entry name" value="Phosphorylase Kinase, domain 1"/>
    <property type="match status" value="2"/>
</dbReference>
<dbReference type="PANTHER" id="PTHR24056">
    <property type="entry name" value="CELL DIVISION PROTEIN KINASE"/>
    <property type="match status" value="1"/>
</dbReference>
<sequence length="1097" mass="118439">MTNSNLNNTFCQKPSSGQSLMFSNCPERSHGLLLRISSLSERLSKKIPHKPFSKVLRRHLPFNVQTPVRICLTLPLAKGREPKIFARTPVLATLALISKSASNSSEASSMNCERRFFSVCSVVANGYNNNMDFRDKVLGIIMFTLCMQFKQLDLGIGTSLSRRPIFKYLDKETGKIVQRETNILCHELLQALPLTGSSNSRQEQPIEVGIPSNTIPQISLHKILHHPNIARLEYIGTHPEDHFVRLGFEYVGVDLRKFQRDNPIRARRPKLIKSLMYQLLSGIAYYHSVNASHENINPTNVLISNYGDDNNDDEHVNLLITNLDLCVQPSYQAPEILLESNRLSTAVDMFSAGCIFGEMLIGKPVFDTENELGSIFKLLGTPTKQTMPGVIDLDEKLKKYQKHSPKDLSETFMSVEPAGIDLLSKLLCLNPTERIMAAEALKHHYFDGIEAKKRVATPAAAAAGSSSASSAASASALVETWAVDSLSTGAFSNGESSANHASSVVFELVKQEEAQLLQLKNRNEHWKSVQIGESALVIKGPQGRINRAVWGPLNRTIISAGEDTIVRVWDSETGKLLIESQKEVGHKKPITSLTKSADGSHFITGSLDKSAKLWDTRTLTLIKTYVTERPVNAVTMSPLLDHIKYFLDKETGKIIALKRINLRQELLQAIPLTGSSISLQEQPIDVEIPANAIRQISFYKILHHPNVARLEYIGIDPQDHFIRLGFEYVGVDLKKFQKDNPIRASHPKLIKRLMYQLLSGIAYYHSINASHGNINPTNVLISYRDDDSDAEHVNLQITDLDLCIQPSYQAPEIFLESNQLSSAVDMFSAGCIFGQMLIGKPIFDKEDELGSIFKLLGTPTKQTMPGVIDLDEKLKKYQKHSPKDLSEQFIDVEPAGIDLLSKLLCLNPRERIMAAEALKHRYFDEIKAKKRVATPAAQVGSSSAGPSAAMDSSAAGASSVKESSAAGASSVKESSGSGASSIKESSGTGASSVKESSATHASAVAGCSATGASSGLESLAAGASSVEESSATGASAGAGCSAGGASAGLESSAAGASSVKESSGTGASSVKESSATHASAVAGCSAGGGSASAHVNP</sequence>
<dbReference type="GO" id="GO:0010389">
    <property type="term" value="P:regulation of G2/M transition of mitotic cell cycle"/>
    <property type="evidence" value="ECO:0007669"/>
    <property type="project" value="TreeGrafter"/>
</dbReference>
<feature type="repeat" description="WD" evidence="9">
    <location>
        <begin position="583"/>
        <end position="624"/>
    </location>
</feature>
<dbReference type="Proteomes" id="UP000583929">
    <property type="component" value="Unassembled WGS sequence"/>
</dbReference>
<dbReference type="SUPFAM" id="SSF50978">
    <property type="entry name" value="WD40 repeat-like"/>
    <property type="match status" value="1"/>
</dbReference>
<keyword evidence="2" id="KW-0723">Serine/threonine-protein kinase</keyword>
<dbReference type="InterPro" id="IPR050108">
    <property type="entry name" value="CDK"/>
</dbReference>
<feature type="region of interest" description="Disordered" evidence="10">
    <location>
        <begin position="1021"/>
        <end position="1072"/>
    </location>
</feature>
<dbReference type="PANTHER" id="PTHR24056:SF254">
    <property type="entry name" value="CYCLIN-DEPENDENT KINASE 2"/>
    <property type="match status" value="1"/>
</dbReference>
<keyword evidence="8" id="KW-0067">ATP-binding</keyword>
<dbReference type="EC" id="2.7.11.22" evidence="1"/>
<feature type="compositionally biased region" description="Low complexity" evidence="10">
    <location>
        <begin position="1021"/>
        <end position="1039"/>
    </location>
</feature>
<evidence type="ECO:0000256" key="1">
    <source>
        <dbReference type="ARBA" id="ARBA00012425"/>
    </source>
</evidence>
<keyword evidence="13" id="KW-1185">Reference proteome</keyword>
<dbReference type="InterPro" id="IPR015943">
    <property type="entry name" value="WD40/YVTN_repeat-like_dom_sf"/>
</dbReference>
<feature type="compositionally biased region" description="Low complexity" evidence="10">
    <location>
        <begin position="968"/>
        <end position="987"/>
    </location>
</feature>
<dbReference type="GO" id="GO:0000082">
    <property type="term" value="P:G1/S transition of mitotic cell cycle"/>
    <property type="evidence" value="ECO:0007669"/>
    <property type="project" value="TreeGrafter"/>
</dbReference>
<dbReference type="Gene3D" id="2.130.10.10">
    <property type="entry name" value="YVTN repeat-like/Quinoprotein amine dehydrogenase"/>
    <property type="match status" value="1"/>
</dbReference>
<evidence type="ECO:0000256" key="10">
    <source>
        <dbReference type="SAM" id="MobiDB-lite"/>
    </source>
</evidence>
<dbReference type="InterPro" id="IPR036322">
    <property type="entry name" value="WD40_repeat_dom_sf"/>
</dbReference>
<feature type="domain" description="Protein kinase" evidence="11">
    <location>
        <begin position="117"/>
        <end position="446"/>
    </location>
</feature>
<dbReference type="GO" id="GO:0005634">
    <property type="term" value="C:nucleus"/>
    <property type="evidence" value="ECO:0007669"/>
    <property type="project" value="TreeGrafter"/>
</dbReference>
<evidence type="ECO:0000256" key="6">
    <source>
        <dbReference type="ARBA" id="ARBA00022741"/>
    </source>
</evidence>
<name>A0A7J6DRB9_CANSA</name>
<dbReference type="PROSITE" id="PS50011">
    <property type="entry name" value="PROTEIN_KINASE_DOM"/>
    <property type="match status" value="2"/>
</dbReference>
<dbReference type="GO" id="GO:0010468">
    <property type="term" value="P:regulation of gene expression"/>
    <property type="evidence" value="ECO:0007669"/>
    <property type="project" value="TreeGrafter"/>
</dbReference>
<organism evidence="12 13">
    <name type="scientific">Cannabis sativa</name>
    <name type="common">Hemp</name>
    <name type="synonym">Marijuana</name>
    <dbReference type="NCBI Taxonomy" id="3483"/>
    <lineage>
        <taxon>Eukaryota</taxon>
        <taxon>Viridiplantae</taxon>
        <taxon>Streptophyta</taxon>
        <taxon>Embryophyta</taxon>
        <taxon>Tracheophyta</taxon>
        <taxon>Spermatophyta</taxon>
        <taxon>Magnoliopsida</taxon>
        <taxon>eudicotyledons</taxon>
        <taxon>Gunneridae</taxon>
        <taxon>Pentapetalae</taxon>
        <taxon>rosids</taxon>
        <taxon>fabids</taxon>
        <taxon>Rosales</taxon>
        <taxon>Cannabaceae</taxon>
        <taxon>Cannabis</taxon>
    </lineage>
</organism>
<gene>
    <name evidence="12" type="ORF">G4B88_007384</name>
</gene>
<dbReference type="GO" id="GO:0004693">
    <property type="term" value="F:cyclin-dependent protein serine/threonine kinase activity"/>
    <property type="evidence" value="ECO:0007669"/>
    <property type="project" value="UniProtKB-EC"/>
</dbReference>
<proteinExistence type="predicted"/>
<keyword evidence="3 9" id="KW-0853">WD repeat</keyword>
<dbReference type="GO" id="GO:0030332">
    <property type="term" value="F:cyclin binding"/>
    <property type="evidence" value="ECO:0007669"/>
    <property type="project" value="TreeGrafter"/>
</dbReference>
<evidence type="ECO:0000259" key="11">
    <source>
        <dbReference type="PROSITE" id="PS50011"/>
    </source>
</evidence>
<dbReference type="InterPro" id="IPR019775">
    <property type="entry name" value="WD40_repeat_CS"/>
</dbReference>
<dbReference type="InterPro" id="IPR011009">
    <property type="entry name" value="Kinase-like_dom_sf"/>
</dbReference>
<dbReference type="GO" id="GO:0005737">
    <property type="term" value="C:cytoplasm"/>
    <property type="evidence" value="ECO:0007669"/>
    <property type="project" value="TreeGrafter"/>
</dbReference>
<dbReference type="Gene3D" id="1.10.510.10">
    <property type="entry name" value="Transferase(Phosphotransferase) domain 1"/>
    <property type="match status" value="2"/>
</dbReference>
<dbReference type="Pfam" id="PF00400">
    <property type="entry name" value="WD40"/>
    <property type="match status" value="2"/>
</dbReference>
<feature type="compositionally biased region" description="Polar residues" evidence="10">
    <location>
        <begin position="1059"/>
        <end position="1072"/>
    </location>
</feature>
<evidence type="ECO:0000313" key="12">
    <source>
        <dbReference type="EMBL" id="KAF4348637.1"/>
    </source>
</evidence>
<reference evidence="12 13" key="1">
    <citation type="journal article" date="2020" name="bioRxiv">
        <title>Sequence and annotation of 42 cannabis genomes reveals extensive copy number variation in cannabinoid synthesis and pathogen resistance genes.</title>
        <authorList>
            <person name="Mckernan K.J."/>
            <person name="Helbert Y."/>
            <person name="Kane L.T."/>
            <person name="Ebling H."/>
            <person name="Zhang L."/>
            <person name="Liu B."/>
            <person name="Eaton Z."/>
            <person name="Mclaughlin S."/>
            <person name="Kingan S."/>
            <person name="Baybayan P."/>
            <person name="Concepcion G."/>
            <person name="Jordan M."/>
            <person name="Riva A."/>
            <person name="Barbazuk W."/>
            <person name="Harkins T."/>
        </authorList>
    </citation>
    <scope>NUCLEOTIDE SEQUENCE [LARGE SCALE GENOMIC DNA]</scope>
    <source>
        <strain evidence="13">cv. Jamaican Lion 4</strain>
        <tissue evidence="12">Leaf</tissue>
    </source>
</reference>
<evidence type="ECO:0000256" key="3">
    <source>
        <dbReference type="ARBA" id="ARBA00022574"/>
    </source>
</evidence>
<evidence type="ECO:0000256" key="7">
    <source>
        <dbReference type="ARBA" id="ARBA00022777"/>
    </source>
</evidence>
<dbReference type="SMART" id="SM00320">
    <property type="entry name" value="WD40"/>
    <property type="match status" value="2"/>
</dbReference>
<keyword evidence="5" id="KW-0677">Repeat</keyword>
<keyword evidence="4" id="KW-0808">Transferase</keyword>
<accession>A0A7J6DRB9</accession>
<evidence type="ECO:0000313" key="13">
    <source>
        <dbReference type="Proteomes" id="UP000583929"/>
    </source>
</evidence>
<dbReference type="InterPro" id="IPR001680">
    <property type="entry name" value="WD40_rpt"/>
</dbReference>
<protein>
    <recommendedName>
        <fullName evidence="1">cyclin-dependent kinase</fullName>
        <ecNumber evidence="1">2.7.11.22</ecNumber>
    </recommendedName>
</protein>
<comment type="caution">
    <text evidence="12">The sequence shown here is derived from an EMBL/GenBank/DDBJ whole genome shotgun (WGS) entry which is preliminary data.</text>
</comment>
<evidence type="ECO:0000256" key="5">
    <source>
        <dbReference type="ARBA" id="ARBA00022737"/>
    </source>
</evidence>
<dbReference type="PROSITE" id="PS50294">
    <property type="entry name" value="WD_REPEATS_REGION"/>
    <property type="match status" value="2"/>
</dbReference>